<feature type="compositionally biased region" description="Low complexity" evidence="1">
    <location>
        <begin position="541"/>
        <end position="557"/>
    </location>
</feature>
<protein>
    <submittedName>
        <fullName evidence="2">Uncharacterized protein</fullName>
    </submittedName>
</protein>
<feature type="compositionally biased region" description="Basic and acidic residues" evidence="1">
    <location>
        <begin position="607"/>
        <end position="622"/>
    </location>
</feature>
<feature type="compositionally biased region" description="Basic and acidic residues" evidence="1">
    <location>
        <begin position="482"/>
        <end position="496"/>
    </location>
</feature>
<reference evidence="2 3" key="1">
    <citation type="journal article" date="2015" name="Front. Microbiol.">
        <title>Genome sequence of the plant growth promoting endophytic yeast Rhodotorula graminis WP1.</title>
        <authorList>
            <person name="Firrincieli A."/>
            <person name="Otillar R."/>
            <person name="Salamov A."/>
            <person name="Schmutz J."/>
            <person name="Khan Z."/>
            <person name="Redman R.S."/>
            <person name="Fleck N.D."/>
            <person name="Lindquist E."/>
            <person name="Grigoriev I.V."/>
            <person name="Doty S.L."/>
        </authorList>
    </citation>
    <scope>NUCLEOTIDE SEQUENCE [LARGE SCALE GENOMIC DNA]</scope>
    <source>
        <strain evidence="2 3">WP1</strain>
    </source>
</reference>
<feature type="compositionally biased region" description="Basic and acidic residues" evidence="1">
    <location>
        <begin position="1016"/>
        <end position="1030"/>
    </location>
</feature>
<feature type="compositionally biased region" description="Low complexity" evidence="1">
    <location>
        <begin position="1237"/>
        <end position="1249"/>
    </location>
</feature>
<feature type="region of interest" description="Disordered" evidence="1">
    <location>
        <begin position="1602"/>
        <end position="1632"/>
    </location>
</feature>
<feature type="compositionally biased region" description="Polar residues" evidence="1">
    <location>
        <begin position="1309"/>
        <end position="1324"/>
    </location>
</feature>
<feature type="region of interest" description="Disordered" evidence="1">
    <location>
        <begin position="232"/>
        <end position="314"/>
    </location>
</feature>
<feature type="compositionally biased region" description="Low complexity" evidence="1">
    <location>
        <begin position="1046"/>
        <end position="1056"/>
    </location>
</feature>
<dbReference type="OMA" id="DEPRIEC"/>
<feature type="compositionally biased region" description="Pro residues" evidence="1">
    <location>
        <begin position="178"/>
        <end position="195"/>
    </location>
</feature>
<feature type="compositionally biased region" description="Low complexity" evidence="1">
    <location>
        <begin position="10"/>
        <end position="21"/>
    </location>
</feature>
<feature type="region of interest" description="Disordered" evidence="1">
    <location>
        <begin position="375"/>
        <end position="782"/>
    </location>
</feature>
<feature type="region of interest" description="Disordered" evidence="1">
    <location>
        <begin position="1722"/>
        <end position="1774"/>
    </location>
</feature>
<feature type="compositionally biased region" description="Basic residues" evidence="1">
    <location>
        <begin position="1224"/>
        <end position="1233"/>
    </location>
</feature>
<dbReference type="GeneID" id="28978540"/>
<dbReference type="Proteomes" id="UP000053890">
    <property type="component" value="Unassembled WGS sequence"/>
</dbReference>
<feature type="compositionally biased region" description="Low complexity" evidence="1">
    <location>
        <begin position="825"/>
        <end position="842"/>
    </location>
</feature>
<feature type="compositionally biased region" description="Acidic residues" evidence="1">
    <location>
        <begin position="120"/>
        <end position="130"/>
    </location>
</feature>
<feature type="compositionally biased region" description="Low complexity" evidence="1">
    <location>
        <begin position="1116"/>
        <end position="1126"/>
    </location>
</feature>
<evidence type="ECO:0000313" key="2">
    <source>
        <dbReference type="EMBL" id="KPV72475.1"/>
    </source>
</evidence>
<feature type="compositionally biased region" description="Low complexity" evidence="1">
    <location>
        <begin position="1170"/>
        <end position="1179"/>
    </location>
</feature>
<accession>A0A0P9ETA9</accession>
<feature type="compositionally biased region" description="Low complexity" evidence="1">
    <location>
        <begin position="500"/>
        <end position="522"/>
    </location>
</feature>
<organism evidence="2 3">
    <name type="scientific">Rhodotorula graminis (strain WP1)</name>
    <dbReference type="NCBI Taxonomy" id="578459"/>
    <lineage>
        <taxon>Eukaryota</taxon>
        <taxon>Fungi</taxon>
        <taxon>Dikarya</taxon>
        <taxon>Basidiomycota</taxon>
        <taxon>Pucciniomycotina</taxon>
        <taxon>Microbotryomycetes</taxon>
        <taxon>Sporidiobolales</taxon>
        <taxon>Sporidiobolaceae</taxon>
        <taxon>Rhodotorula</taxon>
    </lineage>
</organism>
<evidence type="ECO:0000313" key="3">
    <source>
        <dbReference type="Proteomes" id="UP000053890"/>
    </source>
</evidence>
<gene>
    <name evidence="2" type="ORF">RHOBADRAFT_55935</name>
</gene>
<proteinExistence type="predicted"/>
<feature type="compositionally biased region" description="Basic and acidic residues" evidence="1">
    <location>
        <begin position="1206"/>
        <end position="1217"/>
    </location>
</feature>
<dbReference type="RefSeq" id="XP_018268524.1">
    <property type="nucleotide sequence ID" value="XM_018418092.1"/>
</dbReference>
<feature type="region of interest" description="Disordered" evidence="1">
    <location>
        <begin position="802"/>
        <end position="1324"/>
    </location>
</feature>
<feature type="compositionally biased region" description="Gly residues" evidence="1">
    <location>
        <begin position="1092"/>
        <end position="1101"/>
    </location>
</feature>
<feature type="region of interest" description="Disordered" evidence="1">
    <location>
        <begin position="177"/>
        <end position="218"/>
    </location>
</feature>
<feature type="region of interest" description="Disordered" evidence="1">
    <location>
        <begin position="1494"/>
        <end position="1574"/>
    </location>
</feature>
<name>A0A0P9ETA9_RHOGW</name>
<feature type="compositionally biased region" description="Acidic residues" evidence="1">
    <location>
        <begin position="937"/>
        <end position="954"/>
    </location>
</feature>
<feature type="compositionally biased region" description="Basic and acidic residues" evidence="1">
    <location>
        <begin position="1155"/>
        <end position="1164"/>
    </location>
</feature>
<dbReference type="OrthoDB" id="2538274at2759"/>
<feature type="compositionally biased region" description="Low complexity" evidence="1">
    <location>
        <begin position="763"/>
        <end position="777"/>
    </location>
</feature>
<sequence>MPPAADRHPPASSAPAPAAHSLARHEFVSSDCSVRVRGRIVQHGPPGQIDGIQLELDSDDGLSIRYPQLVSVRIRPEEQTLWSINAGERLLTLATPLLPPPADDDDDHAASDKHRSSSAIDDEDDEDEEGEPAHDEHKAAKPTVVTLHEGFLPASEADHLESSPLYSSTFQVLIDGPTFPPPHFDPASLAPPTPAVRPHDGTTTTTTGGGGLSSGMLNSPTIQRALLSPLLSPQRRAASQGSDASVPPLSIGLSRTSRASFSAPDRPPAPANPSTSASRGLAALIVPPSTSTTNSSSTSSTATTTPPTLGGTLTGALSSAAKRTAEELVALRRTHDAYVRRAKAELEILEARIDNFDGHVAGKEEGIVRGFRTRDERDARARQKVDAGASVSRSRERGRTPVADVVEGGGGGGGEAARRSSASGSRERPMSRGRGSVERAGPAPHASSSASASASSSSVPRATNKDEDVSSLIRAQDEREEDERGRSRSRARRDEAGPPSTQTQAHAHAHAQAAAAGSASQRSRSRTKALAEANAKVLEDASTSASASGSTVRQGESSSRERGEAGEPGSGSASASAESRGRGRGPRKGENIPATLEEEDEEDDEGAADRRGRDRNRDHQRDGNTTTPRGDPRGGSNGFLSPSSAGAGQPTTRGSNGGGGGSSTGTTPTFHAAGHPLVAIPESEELSVTPSDKGDAPEPAARSERLGERAQRERQKSAEQDEEEDQPFEMDEDVDVDAFDLGSPQPRTVPLDSPSLEVGNGPSHGQQHQQQSAVSSSFRPGSFQRASALSASYNALLATHSPKMRASPHSPAVGLPVSPSVSATRAYGSPASRASPAPRAAGEQNSALPPFSPPEAHRQTATSAREDAQAALASSTLEHSRLGRSSGGGGGPDPRDVRRGEQKIRDVLAMDVPSHRPLHSMRRRASVDTPNAATYQADDDGTDSAETSEEDDVVPDLGGGSSAAGLAMSGLTSPNSTGGPRGAQQQQQHQQHQVGSLPIALGRPSSVNAALSSWRPDPERDWAQARERKTSLAQGREQPLVPPIKGASSSSAASGARTIPTAGGGAAVLPVEPPSAALEIESPATPRPTSAGGTGISGMPGTGASSGQHGQGQAQGQGASVAMSSSLAQSLRNAPASFGRRAEAEDRNGAQQQQHAHEQGHVDRGALSSGTAAAEGVTVADEEGAEGEEEEEDDDDDGAFVPPHLVAERPERKDERLAWSTRPHLVRRPHLHRPSSPTRTPALARPPAAMDFLTRDLTAHPDPAQPSAPTHSTSSATSPAGSTSAGSTSAASSSSPTAPNPHADRRTSDAASLTPSSATGSTLEHNAALEHTAAQFATLRTSDPAPAPSSGVPGEPNVEPPSVAKGDWLAYGRVKAQVVLWPEGTVGVKGGKKLREREGDEEWVVEGTLWVTKLGEIVLVINQKKPPVHVDRSRARMASLGRRLSIGSFGRTTSRDSGTGGDPTATTTDDDPHAAAESKGGFSGFVKKVVSAVTPGKSSSSSSHGEAGSGDGVSLTRTRTGERTPRTATAGGGAAATTTTPPRRQSGEEAAAGGRGGLTFEEPEKAPSPFPTYKGHPVTALYIRSPSLIHSLRFYPHRKVQRSSFGSGSKDAPVSSAPGPAAPKDENGQLPESDSALLVSAPIVELDVVDKDKGLEVVGQEGNRREVTIGFVFKDVLLMNEADTFRRRVEALLHPPAAADSSPQQPSGFGSALMRTISGKNAATTTTSTSTAPTATGETEQAASPLVGGGGGGGAAQAGDVEGETGAPKQDVWV</sequence>
<feature type="compositionally biased region" description="Low complexity" evidence="1">
    <location>
        <begin position="1267"/>
        <end position="1301"/>
    </location>
</feature>
<dbReference type="EMBL" id="KQ474087">
    <property type="protein sequence ID" value="KPV72475.1"/>
    <property type="molecule type" value="Genomic_DNA"/>
</dbReference>
<evidence type="ECO:0000256" key="1">
    <source>
        <dbReference type="SAM" id="MobiDB-lite"/>
    </source>
</evidence>
<feature type="compositionally biased region" description="Low complexity" evidence="1">
    <location>
        <begin position="288"/>
        <end position="314"/>
    </location>
</feature>
<feature type="compositionally biased region" description="Low complexity" evidence="1">
    <location>
        <begin position="1722"/>
        <end position="1736"/>
    </location>
</feature>
<feature type="compositionally biased region" description="Low complexity" evidence="1">
    <location>
        <begin position="1447"/>
        <end position="1467"/>
    </location>
</feature>
<feature type="compositionally biased region" description="Basic and acidic residues" evidence="1">
    <location>
        <begin position="893"/>
        <end position="908"/>
    </location>
</feature>
<dbReference type="STRING" id="578459.A0A0P9ETA9"/>
<feature type="compositionally biased region" description="Low complexity" evidence="1">
    <location>
        <begin position="446"/>
        <end position="458"/>
    </location>
</feature>
<feature type="compositionally biased region" description="Gly residues" evidence="1">
    <location>
        <begin position="1747"/>
        <end position="1756"/>
    </location>
</feature>
<feature type="region of interest" description="Disordered" evidence="1">
    <location>
        <begin position="95"/>
        <end position="142"/>
    </location>
</feature>
<feature type="compositionally biased region" description="Low complexity" evidence="1">
    <location>
        <begin position="984"/>
        <end position="993"/>
    </location>
</feature>
<keyword evidence="3" id="KW-1185">Reference proteome</keyword>
<feature type="compositionally biased region" description="Basic and acidic residues" evidence="1">
    <location>
        <begin position="692"/>
        <end position="719"/>
    </location>
</feature>
<feature type="compositionally biased region" description="Low complexity" evidence="1">
    <location>
        <begin position="1496"/>
        <end position="1506"/>
    </location>
</feature>
<feature type="compositionally biased region" description="Polar residues" evidence="1">
    <location>
        <begin position="638"/>
        <end position="650"/>
    </location>
</feature>
<feature type="region of interest" description="Disordered" evidence="1">
    <location>
        <begin position="1"/>
        <end position="22"/>
    </location>
</feature>
<feature type="compositionally biased region" description="Acidic residues" evidence="1">
    <location>
        <begin position="1180"/>
        <end position="1198"/>
    </location>
</feature>
<feature type="compositionally biased region" description="Low complexity" evidence="1">
    <location>
        <begin position="1535"/>
        <end position="1552"/>
    </location>
</feature>
<feature type="compositionally biased region" description="Basic and acidic residues" evidence="1">
    <location>
        <begin position="375"/>
        <end position="385"/>
    </location>
</feature>
<feature type="compositionally biased region" description="Acidic residues" evidence="1">
    <location>
        <begin position="596"/>
        <end position="606"/>
    </location>
</feature>
<feature type="compositionally biased region" description="Acidic residues" evidence="1">
    <location>
        <begin position="720"/>
        <end position="738"/>
    </location>
</feature>
<feature type="region of interest" description="Disordered" evidence="1">
    <location>
        <begin position="1441"/>
        <end position="1480"/>
    </location>
</feature>
<feature type="region of interest" description="Disordered" evidence="1">
    <location>
        <begin position="1341"/>
        <end position="1363"/>
    </location>
</feature>